<sequence length="540" mass="59138">MIPQRRVVFAGCRTASPRRAGLTLTTPAPVGEQLWPGMSGSEVAEEVMLISPPAGPGTAARQTEEKILRIGKITIGSIAEWTLSPGVVVSWHPTPAAREKARQAPVSPVPVSYMQGQHLQGYHRQTTSGLDYSRQIIATCQISGQCDISAMNEALNAYLRRHDTYRSWFEYTETGEILRHTIDDPDDIEFTPTVHGELAIEDLHNHVVATPDPFHWECFSFGIVQNDDHFTFYASIDHVHGDAALIGITMVESHARYSALTSGAGPLALPAAGSFDDFCLQERRYTSALTVDSPPVRAWIEFAENNNGSLPEFPLPLGNPLEPTKSDMITDTLMDAAQTARFESASSAAGARFVGGLFACLAQVEHEFTGAATYYGLTPRDTRRTSDNFMTQGWFTGLVPITIPIAAVSFSEAAWAAQTSFDSSLDMAKVPYYRVLELAPWLSRPRPNFPVTNFLHSDAAPMNAVLAAAEMGYANNIGIYSDGRYSYQLTIYIFRYEEGTAMAVMYPANAVAQKSVSRYVAAMKSVCMRVADTGHWGRVA</sequence>
<dbReference type="Gene3D" id="3.30.559.30">
    <property type="entry name" value="Nonribosomal peptide synthetase, condensation domain"/>
    <property type="match status" value="1"/>
</dbReference>
<dbReference type="Gene3D" id="3.30.559.10">
    <property type="entry name" value="Chloramphenicol acetyltransferase-like domain"/>
    <property type="match status" value="1"/>
</dbReference>
<name>A0A0U1DDN3_9MYCO</name>
<evidence type="ECO:0000313" key="3">
    <source>
        <dbReference type="Proteomes" id="UP000199601"/>
    </source>
</evidence>
<dbReference type="InterPro" id="IPR001242">
    <property type="entry name" value="Condensation_dom"/>
</dbReference>
<dbReference type="AlphaFoldDB" id="A0A0U1DDN3"/>
<keyword evidence="3" id="KW-1185">Reference proteome</keyword>
<dbReference type="EMBL" id="CTEC01000001">
    <property type="protein sequence ID" value="CQD11904.1"/>
    <property type="molecule type" value="Genomic_DNA"/>
</dbReference>
<protein>
    <submittedName>
        <fullName evidence="2">Condensation domain-containing protein</fullName>
    </submittedName>
</protein>
<dbReference type="GO" id="GO:0008610">
    <property type="term" value="P:lipid biosynthetic process"/>
    <property type="evidence" value="ECO:0007669"/>
    <property type="project" value="UniProtKB-ARBA"/>
</dbReference>
<organism evidence="2 3">
    <name type="scientific">Mycobacterium europaeum</name>
    <dbReference type="NCBI Taxonomy" id="761804"/>
    <lineage>
        <taxon>Bacteria</taxon>
        <taxon>Bacillati</taxon>
        <taxon>Actinomycetota</taxon>
        <taxon>Actinomycetes</taxon>
        <taxon>Mycobacteriales</taxon>
        <taxon>Mycobacteriaceae</taxon>
        <taxon>Mycobacterium</taxon>
        <taxon>Mycobacterium simiae complex</taxon>
    </lineage>
</organism>
<dbReference type="InterPro" id="IPR023213">
    <property type="entry name" value="CAT-like_dom_sf"/>
</dbReference>
<proteinExistence type="predicted"/>
<dbReference type="GO" id="GO:0003824">
    <property type="term" value="F:catalytic activity"/>
    <property type="evidence" value="ECO:0007669"/>
    <property type="project" value="InterPro"/>
</dbReference>
<evidence type="ECO:0000259" key="1">
    <source>
        <dbReference type="Pfam" id="PF00668"/>
    </source>
</evidence>
<reference evidence="3" key="1">
    <citation type="submission" date="2015-03" db="EMBL/GenBank/DDBJ databases">
        <authorList>
            <person name="Urmite Genomes"/>
        </authorList>
    </citation>
    <scope>NUCLEOTIDE SEQUENCE [LARGE SCALE GENOMIC DNA]</scope>
    <source>
        <strain evidence="3">CSUR P1344</strain>
    </source>
</reference>
<gene>
    <name evidence="2" type="ORF">BN000_02498</name>
</gene>
<dbReference type="SUPFAM" id="SSF52777">
    <property type="entry name" value="CoA-dependent acyltransferases"/>
    <property type="match status" value="2"/>
</dbReference>
<dbReference type="Pfam" id="PF00668">
    <property type="entry name" value="Condensation"/>
    <property type="match status" value="1"/>
</dbReference>
<evidence type="ECO:0000313" key="2">
    <source>
        <dbReference type="EMBL" id="CQD11904.1"/>
    </source>
</evidence>
<dbReference type="Proteomes" id="UP000199601">
    <property type="component" value="Unassembled WGS sequence"/>
</dbReference>
<accession>A0A0U1DDN3</accession>
<feature type="domain" description="Condensation" evidence="1">
    <location>
        <begin position="138"/>
        <end position="531"/>
    </location>
</feature>